<protein>
    <submittedName>
        <fullName evidence="2">Uncharacterized protein</fullName>
    </submittedName>
</protein>
<proteinExistence type="predicted"/>
<reference evidence="2 3" key="1">
    <citation type="submission" date="2024-07" db="EMBL/GenBank/DDBJ databases">
        <title>Genomic Encyclopedia of Type Strains, Phase V (KMG-V): Genome sequencing to study the core and pangenomes of soil and plant-associated prokaryotes.</title>
        <authorList>
            <person name="Whitman W."/>
        </authorList>
    </citation>
    <scope>NUCLEOTIDE SEQUENCE [LARGE SCALE GENOMIC DNA]</scope>
    <source>
        <strain evidence="2 3">USDA 222</strain>
    </source>
</reference>
<comment type="caution">
    <text evidence="2">The sequence shown here is derived from an EMBL/GenBank/DDBJ whole genome shotgun (WGS) entry which is preliminary data.</text>
</comment>
<evidence type="ECO:0000313" key="2">
    <source>
        <dbReference type="EMBL" id="MEY9469248.1"/>
    </source>
</evidence>
<sequence length="37" mass="3939">MVTGEGPPQLDSGQPMAGTADDRSVGIHELLTKINFR</sequence>
<evidence type="ECO:0000256" key="1">
    <source>
        <dbReference type="SAM" id="MobiDB-lite"/>
    </source>
</evidence>
<evidence type="ECO:0000313" key="3">
    <source>
        <dbReference type="Proteomes" id="UP001565474"/>
    </source>
</evidence>
<feature type="region of interest" description="Disordered" evidence="1">
    <location>
        <begin position="1"/>
        <end position="24"/>
    </location>
</feature>
<organism evidence="2 3">
    <name type="scientific">Bradyrhizobium yuanmingense</name>
    <dbReference type="NCBI Taxonomy" id="108015"/>
    <lineage>
        <taxon>Bacteria</taxon>
        <taxon>Pseudomonadati</taxon>
        <taxon>Pseudomonadota</taxon>
        <taxon>Alphaproteobacteria</taxon>
        <taxon>Hyphomicrobiales</taxon>
        <taxon>Nitrobacteraceae</taxon>
        <taxon>Bradyrhizobium</taxon>
    </lineage>
</organism>
<name>A0ABV4GBE5_9BRAD</name>
<gene>
    <name evidence="2" type="ORF">ABH992_001647</name>
</gene>
<accession>A0ABV4GBE5</accession>
<dbReference type="Proteomes" id="UP001565474">
    <property type="component" value="Unassembled WGS sequence"/>
</dbReference>
<keyword evidence="3" id="KW-1185">Reference proteome</keyword>
<dbReference type="EMBL" id="JBGBZN010000002">
    <property type="protein sequence ID" value="MEY9469248.1"/>
    <property type="molecule type" value="Genomic_DNA"/>
</dbReference>